<proteinExistence type="predicted"/>
<name>A0A2P2N5B1_RHIMU</name>
<organism evidence="1">
    <name type="scientific">Rhizophora mucronata</name>
    <name type="common">Asiatic mangrove</name>
    <dbReference type="NCBI Taxonomy" id="61149"/>
    <lineage>
        <taxon>Eukaryota</taxon>
        <taxon>Viridiplantae</taxon>
        <taxon>Streptophyta</taxon>
        <taxon>Embryophyta</taxon>
        <taxon>Tracheophyta</taxon>
        <taxon>Spermatophyta</taxon>
        <taxon>Magnoliopsida</taxon>
        <taxon>eudicotyledons</taxon>
        <taxon>Gunneridae</taxon>
        <taxon>Pentapetalae</taxon>
        <taxon>rosids</taxon>
        <taxon>fabids</taxon>
        <taxon>Malpighiales</taxon>
        <taxon>Rhizophoraceae</taxon>
        <taxon>Rhizophora</taxon>
    </lineage>
</organism>
<accession>A0A2P2N5B1</accession>
<evidence type="ECO:0000313" key="1">
    <source>
        <dbReference type="EMBL" id="MBX37648.1"/>
    </source>
</evidence>
<protein>
    <submittedName>
        <fullName evidence="1">Uncharacterized protein</fullName>
    </submittedName>
</protein>
<dbReference type="AlphaFoldDB" id="A0A2P2N5B1"/>
<sequence>MINYFHYCRMLDFESVIVSTSSSSIWLEIRYLITYFIRCFRFCLYSNLFSYF</sequence>
<dbReference type="EMBL" id="GGEC01057164">
    <property type="protein sequence ID" value="MBX37648.1"/>
    <property type="molecule type" value="Transcribed_RNA"/>
</dbReference>
<reference evidence="1" key="1">
    <citation type="submission" date="2018-02" db="EMBL/GenBank/DDBJ databases">
        <title>Rhizophora mucronata_Transcriptome.</title>
        <authorList>
            <person name="Meera S.P."/>
            <person name="Sreeshan A."/>
            <person name="Augustine A."/>
        </authorList>
    </citation>
    <scope>NUCLEOTIDE SEQUENCE</scope>
    <source>
        <tissue evidence="1">Leaf</tissue>
    </source>
</reference>